<dbReference type="Pfam" id="PF01547">
    <property type="entry name" value="SBP_bac_1"/>
    <property type="match status" value="1"/>
</dbReference>
<keyword evidence="5" id="KW-1185">Reference proteome</keyword>
<comment type="similarity">
    <text evidence="2">Belongs to the bacterial solute-binding protein 1 family.</text>
</comment>
<comment type="caution">
    <text evidence="4">The sequence shown here is derived from an EMBL/GenBank/DDBJ whole genome shotgun (WGS) entry which is preliminary data.</text>
</comment>
<protein>
    <submittedName>
        <fullName evidence="4">Carbohydrate ABC transporter substrate-binding protein</fullName>
    </submittedName>
</protein>
<evidence type="ECO:0000256" key="1">
    <source>
        <dbReference type="ARBA" id="ARBA00004418"/>
    </source>
</evidence>
<reference evidence="4 5" key="1">
    <citation type="submission" date="2019-05" db="EMBL/GenBank/DDBJ databases">
        <authorList>
            <person name="Pankratov T."/>
            <person name="Grouzdev D."/>
        </authorList>
    </citation>
    <scope>NUCLEOTIDE SEQUENCE [LARGE SCALE GENOMIC DNA]</scope>
    <source>
        <strain evidence="4 5">KEBCLARHB70R</strain>
    </source>
</reference>
<feature type="chain" id="PRO_5024295485" evidence="3">
    <location>
        <begin position="34"/>
        <end position="421"/>
    </location>
</feature>
<dbReference type="SUPFAM" id="SSF53850">
    <property type="entry name" value="Periplasmic binding protein-like II"/>
    <property type="match status" value="1"/>
</dbReference>
<comment type="subcellular location">
    <subcellularLocation>
        <location evidence="1">Periplasm</location>
    </subcellularLocation>
</comment>
<dbReference type="PANTHER" id="PTHR43649">
    <property type="entry name" value="ARABINOSE-BINDING PROTEIN-RELATED"/>
    <property type="match status" value="1"/>
</dbReference>
<dbReference type="Proteomes" id="UP000305654">
    <property type="component" value="Unassembled WGS sequence"/>
</dbReference>
<dbReference type="EMBL" id="VCDI01000010">
    <property type="protein sequence ID" value="TLU70840.1"/>
    <property type="molecule type" value="Genomic_DNA"/>
</dbReference>
<dbReference type="RefSeq" id="WP_138327782.1">
    <property type="nucleotide sequence ID" value="NZ_VCDI01000010.1"/>
</dbReference>
<dbReference type="AlphaFoldDB" id="A0A5R9IZD4"/>
<accession>A0A5R9IZD4</accession>
<evidence type="ECO:0000256" key="3">
    <source>
        <dbReference type="SAM" id="SignalP"/>
    </source>
</evidence>
<dbReference type="GO" id="GO:0042597">
    <property type="term" value="C:periplasmic space"/>
    <property type="evidence" value="ECO:0007669"/>
    <property type="project" value="UniProtKB-SubCell"/>
</dbReference>
<dbReference type="OrthoDB" id="9804061at2"/>
<evidence type="ECO:0000256" key="2">
    <source>
        <dbReference type="ARBA" id="ARBA00008520"/>
    </source>
</evidence>
<keyword evidence="3" id="KW-0732">Signal</keyword>
<dbReference type="InterPro" id="IPR050490">
    <property type="entry name" value="Bact_solute-bd_prot1"/>
</dbReference>
<evidence type="ECO:0000313" key="5">
    <source>
        <dbReference type="Proteomes" id="UP000305654"/>
    </source>
</evidence>
<feature type="signal peptide" evidence="3">
    <location>
        <begin position="1"/>
        <end position="33"/>
    </location>
</feature>
<name>A0A5R9IZD4_9PROT</name>
<proteinExistence type="inferred from homology"/>
<sequence>MSARLGSLSSTVAVAAASALLAAMLATAGPAKADSITVNSDQSDPQPKAAIQEAVHRFEAANPGTQVTLNTYDHESYKQSIRNWLTSEPPDVVLWYTGTRLRQFVQPGLLADVSAIWTAPMKQAFGTTAVDLVTDGGKQYAVPYTQYQWGLYLRSDILRKAGVGPVKTFDDLLGACDKLNAAGVAPIALGSKDLWPTAAWFDYLDLRINGYASHMQLMSGKVPYTDAKVHAVFAHWKQLLDHKCFNANHTELSMQESQSVMYQGRAGMMLMGNFITANFSPEMQKVMVFEPFPTVTAGVARAEDAPMDSVAIPQGAHNKAGAMKFLAFMMQPDIQAMINAGEKQIPANSQAKLIDDPYLIAGRSLLAATPDHSQFFDRDTNEALATLAMKGFQEFMVQPQRLDRILAGIDRARLRIYANTN</sequence>
<dbReference type="PANTHER" id="PTHR43649:SF14">
    <property type="entry name" value="BLR3389 PROTEIN"/>
    <property type="match status" value="1"/>
</dbReference>
<dbReference type="Gene3D" id="3.40.190.10">
    <property type="entry name" value="Periplasmic binding protein-like II"/>
    <property type="match status" value="2"/>
</dbReference>
<evidence type="ECO:0000313" key="4">
    <source>
        <dbReference type="EMBL" id="TLU70840.1"/>
    </source>
</evidence>
<dbReference type="InterPro" id="IPR006059">
    <property type="entry name" value="SBP"/>
</dbReference>
<gene>
    <name evidence="4" type="ORF">FE263_19835</name>
</gene>
<organism evidence="4 5">
    <name type="scientific">Lichenicoccus roseus</name>
    <dbReference type="NCBI Taxonomy" id="2683649"/>
    <lineage>
        <taxon>Bacteria</taxon>
        <taxon>Pseudomonadati</taxon>
        <taxon>Pseudomonadota</taxon>
        <taxon>Alphaproteobacteria</taxon>
        <taxon>Acetobacterales</taxon>
        <taxon>Acetobacteraceae</taxon>
        <taxon>Lichenicoccus</taxon>
    </lineage>
</organism>